<dbReference type="EMBL" id="QSQQ01000015">
    <property type="protein sequence ID" value="RGK46443.1"/>
    <property type="molecule type" value="Genomic_DNA"/>
</dbReference>
<accession>A0A3E4M9R1</accession>
<organism evidence="2 3">
    <name type="scientific">Dorea formicigenerans</name>
    <dbReference type="NCBI Taxonomy" id="39486"/>
    <lineage>
        <taxon>Bacteria</taxon>
        <taxon>Bacillati</taxon>
        <taxon>Bacillota</taxon>
        <taxon>Clostridia</taxon>
        <taxon>Lachnospirales</taxon>
        <taxon>Lachnospiraceae</taxon>
        <taxon>Dorea</taxon>
    </lineage>
</organism>
<dbReference type="InterPro" id="IPR043743">
    <property type="entry name" value="DUF5688"/>
</dbReference>
<comment type="caution">
    <text evidence="2">The sequence shown here is derived from an EMBL/GenBank/DDBJ whole genome shotgun (WGS) entry which is preliminary data.</text>
</comment>
<gene>
    <name evidence="2" type="ORF">DXD10_11480</name>
</gene>
<evidence type="ECO:0000256" key="1">
    <source>
        <dbReference type="SAM" id="MobiDB-lite"/>
    </source>
</evidence>
<name>A0A3E4M9R1_9FIRM</name>
<protein>
    <submittedName>
        <fullName evidence="2">Uncharacterized protein</fullName>
    </submittedName>
</protein>
<feature type="region of interest" description="Disordered" evidence="1">
    <location>
        <begin position="326"/>
        <end position="367"/>
    </location>
</feature>
<proteinExistence type="predicted"/>
<dbReference type="RefSeq" id="WP_117650288.1">
    <property type="nucleotide sequence ID" value="NZ_QSQQ01000015.1"/>
</dbReference>
<evidence type="ECO:0000313" key="3">
    <source>
        <dbReference type="Proteomes" id="UP000261208"/>
    </source>
</evidence>
<dbReference type="Proteomes" id="UP000261208">
    <property type="component" value="Unassembled WGS sequence"/>
</dbReference>
<evidence type="ECO:0000313" key="2">
    <source>
        <dbReference type="EMBL" id="RGK46443.1"/>
    </source>
</evidence>
<sequence>MMNRKEFYEYIKDNVKSYLPKTYENAEIKLQEIAKNNGVKLTGITIPEGFQKAVPSIYLDSMYQDYLNGKPLDSCVGDVADMRIELQDMAAYVNLGLPDIRNYGEMKDKLQVRICDPEWNEDRLADKVVTEHGDFAAYYTINLEEDRHGTSSIPVTVDLMKSWGVTVEQIHADAMTADRKRGAVLMDMNEIVNSMIFGGEAPENLLNGKLDMEMIENPMFCLTNHSKMNGASLLLQDDIRKQIGECLGCDYFVLPSSIHEVLILPDNGFFEVPALNEMVKEVNETQVEPQERLSDKVQFCDGKSAVMENAARREARLEKAKEAEKAVAKVPEKGGIHGKLEKAKNEMKAKETSKIPKDKSRDLATVL</sequence>
<reference evidence="2 3" key="1">
    <citation type="submission" date="2018-08" db="EMBL/GenBank/DDBJ databases">
        <title>A genome reference for cultivated species of the human gut microbiota.</title>
        <authorList>
            <person name="Zou Y."/>
            <person name="Xue W."/>
            <person name="Luo G."/>
        </authorList>
    </citation>
    <scope>NUCLEOTIDE SEQUENCE [LARGE SCALE GENOMIC DNA]</scope>
    <source>
        <strain evidence="2 3">TF11-11</strain>
    </source>
</reference>
<dbReference type="Pfam" id="PF18941">
    <property type="entry name" value="DUF5688"/>
    <property type="match status" value="1"/>
</dbReference>
<dbReference type="AlphaFoldDB" id="A0A3E4M9R1"/>